<dbReference type="InterPro" id="IPR011478">
    <property type="entry name" value="DUF1585"/>
</dbReference>
<evidence type="ECO:0000313" key="7">
    <source>
        <dbReference type="Proteomes" id="UP000317977"/>
    </source>
</evidence>
<evidence type="ECO:0000313" key="6">
    <source>
        <dbReference type="EMBL" id="TWU47708.1"/>
    </source>
</evidence>
<evidence type="ECO:0008006" key="8">
    <source>
        <dbReference type="Google" id="ProtNLM"/>
    </source>
</evidence>
<dbReference type="Pfam" id="PF07624">
    <property type="entry name" value="PSD2"/>
    <property type="match status" value="1"/>
</dbReference>
<reference evidence="6 7" key="1">
    <citation type="submission" date="2019-02" db="EMBL/GenBank/DDBJ databases">
        <title>Deep-cultivation of Planctomycetes and their phenomic and genomic characterization uncovers novel biology.</title>
        <authorList>
            <person name="Wiegand S."/>
            <person name="Jogler M."/>
            <person name="Boedeker C."/>
            <person name="Pinto D."/>
            <person name="Vollmers J."/>
            <person name="Rivas-Marin E."/>
            <person name="Kohn T."/>
            <person name="Peeters S.H."/>
            <person name="Heuer A."/>
            <person name="Rast P."/>
            <person name="Oberbeckmann S."/>
            <person name="Bunk B."/>
            <person name="Jeske O."/>
            <person name="Meyerdierks A."/>
            <person name="Storesund J.E."/>
            <person name="Kallscheuer N."/>
            <person name="Luecker S."/>
            <person name="Lage O.M."/>
            <person name="Pohl T."/>
            <person name="Merkel B.J."/>
            <person name="Hornburger P."/>
            <person name="Mueller R.-W."/>
            <person name="Bruemmer F."/>
            <person name="Labrenz M."/>
            <person name="Spormann A.M."/>
            <person name="Op Den Camp H."/>
            <person name="Overmann J."/>
            <person name="Amann R."/>
            <person name="Jetten M.S.M."/>
            <person name="Mascher T."/>
            <person name="Medema M.H."/>
            <person name="Devos D.P."/>
            <person name="Kaster A.-K."/>
            <person name="Ovreas L."/>
            <person name="Rohde M."/>
            <person name="Galperin M.Y."/>
            <person name="Jogler C."/>
        </authorList>
    </citation>
    <scope>NUCLEOTIDE SEQUENCE [LARGE SCALE GENOMIC DNA]</scope>
    <source>
        <strain evidence="6 7">Poly59</strain>
    </source>
</reference>
<evidence type="ECO:0000256" key="1">
    <source>
        <dbReference type="SAM" id="SignalP"/>
    </source>
</evidence>
<feature type="domain" description="DUF1592" evidence="4">
    <location>
        <begin position="409"/>
        <end position="539"/>
    </location>
</feature>
<proteinExistence type="predicted"/>
<feature type="domain" description="DUF1588" evidence="3">
    <location>
        <begin position="644"/>
        <end position="739"/>
    </location>
</feature>
<dbReference type="Pfam" id="PF07635">
    <property type="entry name" value="PSCyt1"/>
    <property type="match status" value="1"/>
</dbReference>
<dbReference type="Pfam" id="PF07631">
    <property type="entry name" value="PSD4"/>
    <property type="match status" value="1"/>
</dbReference>
<evidence type="ECO:0000259" key="4">
    <source>
        <dbReference type="Pfam" id="PF07631"/>
    </source>
</evidence>
<dbReference type="InterPro" id="IPR011429">
    <property type="entry name" value="Cyt_c_Planctomycete-type"/>
</dbReference>
<evidence type="ECO:0000259" key="5">
    <source>
        <dbReference type="Pfam" id="PF07635"/>
    </source>
</evidence>
<protein>
    <recommendedName>
        <fullName evidence="8">Planctomycete cytochrome C</fullName>
    </recommendedName>
</protein>
<dbReference type="AlphaFoldDB" id="A0A5C6EFZ3"/>
<gene>
    <name evidence="6" type="ORF">Poly59_45490</name>
</gene>
<feature type="domain" description="Cytochrome C Planctomycete-type" evidence="5">
    <location>
        <begin position="52"/>
        <end position="97"/>
    </location>
</feature>
<evidence type="ECO:0000259" key="2">
    <source>
        <dbReference type="Pfam" id="PF07624"/>
    </source>
</evidence>
<organism evidence="6 7">
    <name type="scientific">Rubripirellula reticaptiva</name>
    <dbReference type="NCBI Taxonomy" id="2528013"/>
    <lineage>
        <taxon>Bacteria</taxon>
        <taxon>Pseudomonadati</taxon>
        <taxon>Planctomycetota</taxon>
        <taxon>Planctomycetia</taxon>
        <taxon>Pirellulales</taxon>
        <taxon>Pirellulaceae</taxon>
        <taxon>Rubripirellula</taxon>
    </lineage>
</organism>
<sequence precursor="true">MIKARSAWVLGQTLVWMSFFSASTANAETYTPGQKFDKDFETYAQSFLGDHCVDCHGDSDPEGNLSLHDLGPIDEVNAATWRSVWAQVTLREMPPKDMTQPEVIERLQFTDGIVSEMTRVMQDKGGFFDHLDPNKGNFLDHDLLFGPLPDGIKLAPTSSPARIWRLTPQEHITRLNELINHEPAFDPSKPGLRSHGDVVPTNHGGELKLYFGVDRIIKWQGGTVAYATAVKSVPAVLSSARDHGLENYPNFYSVNSAEATQILGVANDIIRYMAEGPLSIAEPYQITDDPNSIADKMKGDLRGLPTSLVYGTKIERPLTPVYDLMKDDGVTDERLRAAVDFLFESLTFRPPTNKESNQYLTIVKRSIEKLGKQDGAVLGLSAIFLDRDALFRPELASTGKADRNGRVMLRDWELGLAVNHALRYIKPDDELRGAILDGRMRTRSDVEREVERMLADDSIRKPRVLRFFREFFDYDLGGYICKDNKALAETGVSTRGTAHYSSMFDATASTDRLIEMILQDDKDVLKQLLTTDKVVATETDKVYFGRKRTEKEIADSVAAAKKAAADAAKLEAAELEAWKLANPGKKPPKPAKEAAKARRDNINHEVEEADLSGPNIYARVGRRSFGAGSMKPERILATAPEGQRLGLLTHPSWLVSHSDAMDNHAIRRGRWVRERLLGGGIPDVPITVDAMLPDEPKNTLRQRMRVTTETYCWTCHEKMDPLGLPFEMFNHAGLYRETELNKPVDSTGEIIDSGDPGLDGKVDNAIEMIQRLADSERVEQVFVRHAFRFWMGRNETINDAPVLQAAHRAYKDDGGSMKAMLVSLLTSDAFLYRTRSETTLAAAN</sequence>
<dbReference type="InterPro" id="IPR013042">
    <property type="entry name" value="DUF1592"/>
</dbReference>
<feature type="domain" description="DUF1585" evidence="2">
    <location>
        <begin position="761"/>
        <end position="830"/>
    </location>
</feature>
<evidence type="ECO:0000259" key="3">
    <source>
        <dbReference type="Pfam" id="PF07627"/>
    </source>
</evidence>
<dbReference type="Proteomes" id="UP000317977">
    <property type="component" value="Unassembled WGS sequence"/>
</dbReference>
<dbReference type="Pfam" id="PF07627">
    <property type="entry name" value="PSCyt3"/>
    <property type="match status" value="1"/>
</dbReference>
<keyword evidence="7" id="KW-1185">Reference proteome</keyword>
<feature type="chain" id="PRO_5022797236" description="Planctomycete cytochrome C" evidence="1">
    <location>
        <begin position="28"/>
        <end position="844"/>
    </location>
</feature>
<dbReference type="EMBL" id="SJPX01000005">
    <property type="protein sequence ID" value="TWU47708.1"/>
    <property type="molecule type" value="Genomic_DNA"/>
</dbReference>
<dbReference type="InterPro" id="IPR013039">
    <property type="entry name" value="DUF1588"/>
</dbReference>
<feature type="signal peptide" evidence="1">
    <location>
        <begin position="1"/>
        <end position="27"/>
    </location>
</feature>
<keyword evidence="1" id="KW-0732">Signal</keyword>
<comment type="caution">
    <text evidence="6">The sequence shown here is derived from an EMBL/GenBank/DDBJ whole genome shotgun (WGS) entry which is preliminary data.</text>
</comment>
<accession>A0A5C6EFZ3</accession>
<name>A0A5C6EFZ3_9BACT</name>